<protein>
    <submittedName>
        <fullName evidence="5">Integrase, catalytic region</fullName>
    </submittedName>
</protein>
<evidence type="ECO:0000259" key="4">
    <source>
        <dbReference type="Pfam" id="PF13610"/>
    </source>
</evidence>
<dbReference type="GO" id="GO:0006310">
    <property type="term" value="P:DNA recombination"/>
    <property type="evidence" value="ECO:0007669"/>
    <property type="project" value="UniProtKB-KW"/>
</dbReference>
<gene>
    <name evidence="5" type="ORF">AVDCRST_MAG27-2402</name>
</gene>
<dbReference type="PANTHER" id="PTHR35528:SF3">
    <property type="entry name" value="BLL1675 PROTEIN"/>
    <property type="match status" value="1"/>
</dbReference>
<dbReference type="Pfam" id="PF13610">
    <property type="entry name" value="DDE_Tnp_IS240"/>
    <property type="match status" value="1"/>
</dbReference>
<dbReference type="GO" id="GO:0003677">
    <property type="term" value="F:DNA binding"/>
    <property type="evidence" value="ECO:0007669"/>
    <property type="project" value="UniProtKB-KW"/>
</dbReference>
<dbReference type="GO" id="GO:0032196">
    <property type="term" value="P:transposition"/>
    <property type="evidence" value="ECO:0007669"/>
    <property type="project" value="UniProtKB-KW"/>
</dbReference>
<evidence type="ECO:0000256" key="1">
    <source>
        <dbReference type="ARBA" id="ARBA00022578"/>
    </source>
</evidence>
<dbReference type="NCBIfam" id="NF033587">
    <property type="entry name" value="transpos_IS6"/>
    <property type="match status" value="1"/>
</dbReference>
<evidence type="ECO:0000313" key="5">
    <source>
        <dbReference type="EMBL" id="CAA9257951.1"/>
    </source>
</evidence>
<dbReference type="AlphaFoldDB" id="A0A6J4IP14"/>
<dbReference type="InterPro" id="IPR052183">
    <property type="entry name" value="IS_Transposase"/>
</dbReference>
<keyword evidence="3" id="KW-0233">DNA recombination</keyword>
<sequence length="281" mass="32504">MECVCCGSASLTERRDRTAQGYRRFRCRACGRQFNERSGGSLNRAQYPSDVIALVVLWRLRYRLTLRDLAEMFHQRGIAFSHEAVRGWEAKLAPVLSAELRRRRRGKGGTGRRSWFVDETYLKVRGRWRYLYRAIDRNGDLVRDGDLVDTMLSEHRDMAAAKAFFRPAKAATGMTPDRVTTDGHGSYPRAIRATLGRRVAHRVSAHRNNGLEQDHRGIKGRIRCMRGFKSFRSAERFCRSHDELRDFLRPRTRQGQHVPADRRRRLHLRRAIAALATLEAA</sequence>
<name>A0A6J4IP14_9PROT</name>
<dbReference type="PANTHER" id="PTHR35528">
    <property type="entry name" value="BLL1675 PROTEIN"/>
    <property type="match status" value="1"/>
</dbReference>
<feature type="domain" description="DDE" evidence="4">
    <location>
        <begin position="114"/>
        <end position="245"/>
    </location>
</feature>
<reference evidence="5" key="1">
    <citation type="submission" date="2020-02" db="EMBL/GenBank/DDBJ databases">
        <authorList>
            <person name="Meier V. D."/>
        </authorList>
    </citation>
    <scope>NUCLEOTIDE SEQUENCE</scope>
    <source>
        <strain evidence="5">AVDCRST_MAG27</strain>
    </source>
</reference>
<evidence type="ECO:0000256" key="2">
    <source>
        <dbReference type="ARBA" id="ARBA00023125"/>
    </source>
</evidence>
<dbReference type="InterPro" id="IPR047930">
    <property type="entry name" value="Transpos_IS6"/>
</dbReference>
<accession>A0A6J4IP14</accession>
<keyword evidence="1" id="KW-0815">Transposition</keyword>
<dbReference type="InterPro" id="IPR032874">
    <property type="entry name" value="DDE_dom"/>
</dbReference>
<proteinExistence type="predicted"/>
<evidence type="ECO:0000256" key="3">
    <source>
        <dbReference type="ARBA" id="ARBA00023172"/>
    </source>
</evidence>
<dbReference type="EMBL" id="CADCTD010000101">
    <property type="protein sequence ID" value="CAA9257951.1"/>
    <property type="molecule type" value="Genomic_DNA"/>
</dbReference>
<organism evidence="5">
    <name type="scientific">uncultured Craurococcus sp</name>
    <dbReference type="NCBI Taxonomy" id="1135998"/>
    <lineage>
        <taxon>Bacteria</taxon>
        <taxon>Pseudomonadati</taxon>
        <taxon>Pseudomonadota</taxon>
        <taxon>Alphaproteobacteria</taxon>
        <taxon>Acetobacterales</taxon>
        <taxon>Acetobacteraceae</taxon>
        <taxon>Craurococcus</taxon>
        <taxon>environmental samples</taxon>
    </lineage>
</organism>
<keyword evidence="2" id="KW-0238">DNA-binding</keyword>